<dbReference type="GO" id="GO:0016787">
    <property type="term" value="F:hydrolase activity"/>
    <property type="evidence" value="ECO:0007669"/>
    <property type="project" value="UniProtKB-KW"/>
</dbReference>
<dbReference type="InterPro" id="IPR026555">
    <property type="entry name" value="NSL3/Tex30"/>
</dbReference>
<keyword evidence="3" id="KW-1185">Reference proteome</keyword>
<name>A0ABS3NJ26_9GAMM</name>
<dbReference type="EMBL" id="JAGDFX010000021">
    <property type="protein sequence ID" value="MBO1520587.1"/>
    <property type="molecule type" value="Genomic_DNA"/>
</dbReference>
<dbReference type="Proteomes" id="UP000664882">
    <property type="component" value="Unassembled WGS sequence"/>
</dbReference>
<evidence type="ECO:0000313" key="2">
    <source>
        <dbReference type="EMBL" id="MBO1520587.1"/>
    </source>
</evidence>
<dbReference type="InterPro" id="IPR046879">
    <property type="entry name" value="KANL3/Tex30_Abhydrolase"/>
</dbReference>
<evidence type="ECO:0000313" key="3">
    <source>
        <dbReference type="Proteomes" id="UP000664882"/>
    </source>
</evidence>
<dbReference type="SUPFAM" id="SSF53474">
    <property type="entry name" value="alpha/beta-Hydrolases"/>
    <property type="match status" value="1"/>
</dbReference>
<dbReference type="RefSeq" id="WP_208006459.1">
    <property type="nucleotide sequence ID" value="NZ_JAGDFX010000021.1"/>
</dbReference>
<dbReference type="InterPro" id="IPR029058">
    <property type="entry name" value="AB_hydrolase_fold"/>
</dbReference>
<feature type="domain" description="KANL3/Tex30 alpha/beta hydrolase-like" evidence="1">
    <location>
        <begin position="14"/>
        <end position="210"/>
    </location>
</feature>
<gene>
    <name evidence="2" type="ORF">J3U76_13290</name>
</gene>
<dbReference type="PANTHER" id="PTHR13136:SF11">
    <property type="entry name" value="TESTIS-EXPRESSED PROTEIN 30"/>
    <property type="match status" value="1"/>
</dbReference>
<dbReference type="Pfam" id="PF20408">
    <property type="entry name" value="Abhydrolase_11"/>
    <property type="match status" value="1"/>
</dbReference>
<evidence type="ECO:0000259" key="1">
    <source>
        <dbReference type="Pfam" id="PF20408"/>
    </source>
</evidence>
<comment type="caution">
    <text evidence="2">The sequence shown here is derived from an EMBL/GenBank/DDBJ whole genome shotgun (WGS) entry which is preliminary data.</text>
</comment>
<keyword evidence="2" id="KW-0378">Hydrolase</keyword>
<dbReference type="PANTHER" id="PTHR13136">
    <property type="entry name" value="TESTIS DEVELOPMENT PROTEIN PRTD"/>
    <property type="match status" value="1"/>
</dbReference>
<dbReference type="Gene3D" id="3.40.50.1820">
    <property type="entry name" value="alpha/beta hydrolase"/>
    <property type="match status" value="1"/>
</dbReference>
<protein>
    <submittedName>
        <fullName evidence="2">Alpha/beta hydrolase</fullName>
    </submittedName>
</protein>
<accession>A0ABS3NJ26</accession>
<proteinExistence type="predicted"/>
<reference evidence="2 3" key="1">
    <citation type="submission" date="2021-03" db="EMBL/GenBank/DDBJ databases">
        <title>Oceanisphaera sp. nov., isolated from the intestine.</title>
        <authorList>
            <person name="Zhao L.-H."/>
            <person name="Shi L.-F."/>
        </authorList>
    </citation>
    <scope>NUCLEOTIDE SEQUENCE [LARGE SCALE GENOMIC DNA]</scope>
    <source>
        <strain evidence="2 3">DM8</strain>
    </source>
</reference>
<sequence length="213" mass="23997">MNQVIINGADDAPNRVLFAHGAGAGMEHADMTYLAESLADEHIQVIRFEFPYMQKTRADGRRRPPDREPILLDYWRERVREFAHPRLFLAGKSMGGRMASLIIDELADELKTDELSPAGLLLLGFPFTPPNKPDKYRGAHLATLRAPTLLLQGERDAFGNKEAVQKFELSPKIHTHWLKDGDHSFKPRKASGTTLDNNLREVVAKMRNFIVAG</sequence>
<organism evidence="2 3">
    <name type="scientific">Oceanisphaera pacifica</name>
    <dbReference type="NCBI Taxonomy" id="2818389"/>
    <lineage>
        <taxon>Bacteria</taxon>
        <taxon>Pseudomonadati</taxon>
        <taxon>Pseudomonadota</taxon>
        <taxon>Gammaproteobacteria</taxon>
        <taxon>Aeromonadales</taxon>
        <taxon>Aeromonadaceae</taxon>
        <taxon>Oceanisphaera</taxon>
    </lineage>
</organism>